<dbReference type="InterPro" id="IPR055355">
    <property type="entry name" value="ZP-C"/>
</dbReference>
<feature type="domain" description="ZP-C" evidence="1">
    <location>
        <begin position="1"/>
        <end position="74"/>
    </location>
</feature>
<name>A0ABY7E2E9_MYAAR</name>
<evidence type="ECO:0000313" key="2">
    <source>
        <dbReference type="EMBL" id="WAR04173.1"/>
    </source>
</evidence>
<dbReference type="Proteomes" id="UP001164746">
    <property type="component" value="Chromosome 5"/>
</dbReference>
<keyword evidence="3" id="KW-1185">Reference proteome</keyword>
<dbReference type="Gene3D" id="2.60.40.4100">
    <property type="entry name" value="Zona pellucida, ZP-C domain"/>
    <property type="match status" value="1"/>
</dbReference>
<accession>A0ABY7E2E9</accession>
<proteinExistence type="predicted"/>
<dbReference type="Pfam" id="PF00100">
    <property type="entry name" value="Zona_pellucida"/>
    <property type="match status" value="1"/>
</dbReference>
<dbReference type="EMBL" id="CP111016">
    <property type="protein sequence ID" value="WAR04173.1"/>
    <property type="molecule type" value="Genomic_DNA"/>
</dbReference>
<sequence>MTFYRDSNFLNPIAGNPLQVSIGTDIYIKVFTPAADWSTEMRLKSCYVKPARNSTEHLTSYLIKDGCEVDVNTHLIWCQHMRLVLYFDDSNTHIVTRAFTSFVTQYFAPHVTHIRDVDGDAIINKEKLLAIHLPTVSRRYILISR</sequence>
<protein>
    <recommendedName>
        <fullName evidence="1">ZP-C domain-containing protein</fullName>
    </recommendedName>
</protein>
<evidence type="ECO:0000313" key="3">
    <source>
        <dbReference type="Proteomes" id="UP001164746"/>
    </source>
</evidence>
<organism evidence="2 3">
    <name type="scientific">Mya arenaria</name>
    <name type="common">Soft-shell clam</name>
    <dbReference type="NCBI Taxonomy" id="6604"/>
    <lineage>
        <taxon>Eukaryota</taxon>
        <taxon>Metazoa</taxon>
        <taxon>Spiralia</taxon>
        <taxon>Lophotrochozoa</taxon>
        <taxon>Mollusca</taxon>
        <taxon>Bivalvia</taxon>
        <taxon>Autobranchia</taxon>
        <taxon>Heteroconchia</taxon>
        <taxon>Euheterodonta</taxon>
        <taxon>Imparidentia</taxon>
        <taxon>Neoheterodontei</taxon>
        <taxon>Myida</taxon>
        <taxon>Myoidea</taxon>
        <taxon>Myidae</taxon>
        <taxon>Mya</taxon>
    </lineage>
</organism>
<gene>
    <name evidence="2" type="ORF">MAR_019542</name>
</gene>
<reference evidence="2" key="1">
    <citation type="submission" date="2022-11" db="EMBL/GenBank/DDBJ databases">
        <title>Centuries of genome instability and evolution in soft-shell clam transmissible cancer (bioRxiv).</title>
        <authorList>
            <person name="Hart S.F.M."/>
            <person name="Yonemitsu M.A."/>
            <person name="Giersch R.M."/>
            <person name="Beal B.F."/>
            <person name="Arriagada G."/>
            <person name="Davis B.W."/>
            <person name="Ostrander E.A."/>
            <person name="Goff S.P."/>
            <person name="Metzger M.J."/>
        </authorList>
    </citation>
    <scope>NUCLEOTIDE SEQUENCE</scope>
    <source>
        <strain evidence="2">MELC-2E11</strain>
        <tissue evidence="2">Siphon/mantle</tissue>
    </source>
</reference>
<evidence type="ECO:0000259" key="1">
    <source>
        <dbReference type="Pfam" id="PF00100"/>
    </source>
</evidence>
<dbReference type="InterPro" id="IPR042235">
    <property type="entry name" value="ZP-C_dom"/>
</dbReference>